<dbReference type="Pfam" id="PF13742">
    <property type="entry name" value="tRNA_anti_2"/>
    <property type="match status" value="1"/>
</dbReference>
<keyword evidence="4" id="KW-0269">Exonuclease</keyword>
<protein>
    <submittedName>
        <fullName evidence="7">Exodeoxyribonuclease VII, large subunit</fullName>
        <ecNumber evidence="7">3.1.11.6</ecNumber>
    </submittedName>
</protein>
<evidence type="ECO:0000313" key="8">
    <source>
        <dbReference type="Proteomes" id="UP000002457"/>
    </source>
</evidence>
<dbReference type="CDD" id="cd04489">
    <property type="entry name" value="ExoVII_LU_OBF"/>
    <property type="match status" value="1"/>
</dbReference>
<dbReference type="GeneID" id="7271945"/>
<evidence type="ECO:0000256" key="3">
    <source>
        <dbReference type="ARBA" id="ARBA00022801"/>
    </source>
</evidence>
<evidence type="ECO:0000259" key="5">
    <source>
        <dbReference type="Pfam" id="PF02601"/>
    </source>
</evidence>
<evidence type="ECO:0000256" key="1">
    <source>
        <dbReference type="ARBA" id="ARBA00022490"/>
    </source>
</evidence>
<evidence type="ECO:0000313" key="7">
    <source>
        <dbReference type="EMBL" id="ACL15902.1"/>
    </source>
</evidence>
<name>B8GKL9_METPE</name>
<dbReference type="HAMAP" id="MF_00378">
    <property type="entry name" value="Exonuc_7_L"/>
    <property type="match status" value="1"/>
</dbReference>
<dbReference type="eggNOG" id="arCOG04513">
    <property type="taxonomic scope" value="Archaea"/>
</dbReference>
<keyword evidence="8" id="KW-1185">Reference proteome</keyword>
<dbReference type="InterPro" id="IPR025824">
    <property type="entry name" value="OB-fold_nuc-bd_dom"/>
</dbReference>
<dbReference type="Proteomes" id="UP000002457">
    <property type="component" value="Chromosome"/>
</dbReference>
<dbReference type="STRING" id="521011.Mpal_0529"/>
<keyword evidence="2" id="KW-0540">Nuclease</keyword>
<accession>B8GKL9</accession>
<reference evidence="7 8" key="1">
    <citation type="journal article" date="2015" name="Genome Announc.">
        <title>Complete Genome Sequence of Methanosphaerula palustris E1-9CT, a Hydrogenotrophic Methanogen Isolated from a Minerotrophic Fen Peatland.</title>
        <authorList>
            <person name="Cadillo-Quiroz H."/>
            <person name="Browne P."/>
            <person name="Kyrpides N."/>
            <person name="Woyke T."/>
            <person name="Goodwin L."/>
            <person name="Detter C."/>
            <person name="Yavitt J.B."/>
            <person name="Zinder S.H."/>
        </authorList>
    </citation>
    <scope>NUCLEOTIDE SEQUENCE [LARGE SCALE GENOMIC DNA]</scope>
    <source>
        <strain evidence="8">ATCC BAA-1556 / DSM 19958 / E1-9c</strain>
    </source>
</reference>
<keyword evidence="1" id="KW-0963">Cytoplasm</keyword>
<dbReference type="KEGG" id="mpl:Mpal_0529"/>
<gene>
    <name evidence="7" type="ordered locus">Mpal_0529</name>
</gene>
<feature type="domain" description="Exonuclease VII large subunit C-terminal" evidence="5">
    <location>
        <begin position="143"/>
        <end position="359"/>
    </location>
</feature>
<sequence length="419" mass="47047">MAGRQGQLTFDQIAPREEPRTLGVSEISGLIETLLGDQRLQEIWVRGEITNYTHHSSGHRYFSLSEERFGKVSTIQCVIWRSDAARIGIDLANGMNVQIFGSIGLYPPQGRYQFYAREVRRTGEGEKHLLVERWKRELDAEGLFAAERKRPLPRFPKVVGVVTSSTGAVLQDIRNVISRRFPLTLIVSPTVVQGETAHLEIAAAIRRVDTRVDVIIVARGGGSFEDLFPFNHPDVVRAVAGCITPVVSAVGHEVDVTLCDLAADLRAPTPSAAAELVVPDRGELISELLTCRQHLIDHLIRRVQKGSTEVTTLRERLHPARLERLMNRRREDLATLSEWLDRALTVGMERRRLEVREQRAMVEAGDPLRLLNRGYCMVERENQPITSAHQISKGDQVLLRLADGTGIAKIKEVTYDRNI</sequence>
<dbReference type="InterPro" id="IPR020579">
    <property type="entry name" value="Exonuc_VII_lsu_C"/>
</dbReference>
<keyword evidence="3 7" id="KW-0378">Hydrolase</keyword>
<dbReference type="EC" id="3.1.11.6" evidence="7"/>
<dbReference type="PANTHER" id="PTHR30008">
    <property type="entry name" value="EXODEOXYRIBONUCLEASE 7 LARGE SUBUNIT"/>
    <property type="match status" value="1"/>
</dbReference>
<dbReference type="NCBIfam" id="TIGR00237">
    <property type="entry name" value="xseA"/>
    <property type="match status" value="1"/>
</dbReference>
<dbReference type="EMBL" id="CP001338">
    <property type="protein sequence ID" value="ACL15902.1"/>
    <property type="molecule type" value="Genomic_DNA"/>
</dbReference>
<dbReference type="PANTHER" id="PTHR30008:SF0">
    <property type="entry name" value="EXODEOXYRIBONUCLEASE 7 LARGE SUBUNIT"/>
    <property type="match status" value="1"/>
</dbReference>
<dbReference type="RefSeq" id="WP_012617221.1">
    <property type="nucleotide sequence ID" value="NC_011832.1"/>
</dbReference>
<proteinExistence type="inferred from homology"/>
<evidence type="ECO:0000259" key="6">
    <source>
        <dbReference type="Pfam" id="PF13742"/>
    </source>
</evidence>
<evidence type="ECO:0000256" key="2">
    <source>
        <dbReference type="ARBA" id="ARBA00022722"/>
    </source>
</evidence>
<dbReference type="GO" id="GO:0006308">
    <property type="term" value="P:DNA catabolic process"/>
    <property type="evidence" value="ECO:0007669"/>
    <property type="project" value="InterPro"/>
</dbReference>
<dbReference type="AlphaFoldDB" id="B8GKL9"/>
<dbReference type="HOGENOM" id="CLU_023625_2_0_2"/>
<evidence type="ECO:0000256" key="4">
    <source>
        <dbReference type="ARBA" id="ARBA00022839"/>
    </source>
</evidence>
<dbReference type="InterPro" id="IPR003753">
    <property type="entry name" value="Exonuc_VII_L"/>
</dbReference>
<dbReference type="Pfam" id="PF02601">
    <property type="entry name" value="Exonuc_VII_L"/>
    <property type="match status" value="1"/>
</dbReference>
<organism evidence="7 8">
    <name type="scientific">Methanosphaerula palustris (strain ATCC BAA-1556 / DSM 19958 / E1-9c)</name>
    <dbReference type="NCBI Taxonomy" id="521011"/>
    <lineage>
        <taxon>Archaea</taxon>
        <taxon>Methanobacteriati</taxon>
        <taxon>Methanobacteriota</taxon>
        <taxon>Stenosarchaea group</taxon>
        <taxon>Methanomicrobia</taxon>
        <taxon>Methanomicrobiales</taxon>
        <taxon>Methanoregulaceae</taxon>
        <taxon>Methanosphaerula</taxon>
    </lineage>
</organism>
<feature type="domain" description="OB-fold nucleic acid binding" evidence="6">
    <location>
        <begin position="23"/>
        <end position="119"/>
    </location>
</feature>
<dbReference type="OrthoDB" id="60263at2157"/>
<dbReference type="GO" id="GO:0003676">
    <property type="term" value="F:nucleic acid binding"/>
    <property type="evidence" value="ECO:0007669"/>
    <property type="project" value="InterPro"/>
</dbReference>
<dbReference type="GO" id="GO:0008855">
    <property type="term" value="F:exodeoxyribonuclease VII activity"/>
    <property type="evidence" value="ECO:0007669"/>
    <property type="project" value="UniProtKB-EC"/>
</dbReference>
<dbReference type="GO" id="GO:0009318">
    <property type="term" value="C:exodeoxyribonuclease VII complex"/>
    <property type="evidence" value="ECO:0007669"/>
    <property type="project" value="InterPro"/>
</dbReference>